<dbReference type="GO" id="GO:0009086">
    <property type="term" value="P:methionine biosynthetic process"/>
    <property type="evidence" value="ECO:0007669"/>
    <property type="project" value="UniProtKB-KW"/>
</dbReference>
<feature type="domain" description="Homoserine dehydrogenase catalytic" evidence="18">
    <location>
        <begin position="137"/>
        <end position="315"/>
    </location>
</feature>
<dbReference type="GO" id="GO:0046872">
    <property type="term" value="F:metal ion binding"/>
    <property type="evidence" value="ECO:0007669"/>
    <property type="project" value="UniProtKB-KW"/>
</dbReference>
<keyword evidence="7" id="KW-0028">Amino-acid biosynthesis</keyword>
<dbReference type="InterPro" id="IPR016204">
    <property type="entry name" value="HDH"/>
</dbReference>
<keyword evidence="12" id="KW-0520">NAD</keyword>
<keyword evidence="9" id="KW-0479">Metal-binding</keyword>
<dbReference type="GO" id="GO:0004412">
    <property type="term" value="F:homoserine dehydrogenase activity"/>
    <property type="evidence" value="ECO:0007669"/>
    <property type="project" value="UniProtKB-EC"/>
</dbReference>
<keyword evidence="13" id="KW-0915">Sodium</keyword>
<comment type="pathway">
    <text evidence="3">Amino-acid biosynthesis; L-methionine biosynthesis via de novo pathway; L-homoserine from L-aspartate: step 3/3.</text>
</comment>
<dbReference type="RefSeq" id="WP_007787985.1">
    <property type="nucleotide sequence ID" value="NZ_ADGQ01000002.1"/>
</dbReference>
<feature type="active site" description="Proton donor" evidence="16">
    <location>
        <position position="205"/>
    </location>
</feature>
<evidence type="ECO:0000256" key="10">
    <source>
        <dbReference type="ARBA" id="ARBA00022857"/>
    </source>
</evidence>
<comment type="cofactor">
    <cofactor evidence="1">
        <name>a metal cation</name>
        <dbReference type="ChEBI" id="CHEBI:25213"/>
    </cofactor>
</comment>
<evidence type="ECO:0000259" key="19">
    <source>
        <dbReference type="Pfam" id="PF03447"/>
    </source>
</evidence>
<keyword evidence="21" id="KW-1185">Reference proteome</keyword>
<evidence type="ECO:0000256" key="15">
    <source>
        <dbReference type="ARBA" id="ARBA00048841"/>
    </source>
</evidence>
<evidence type="ECO:0000256" key="11">
    <source>
        <dbReference type="ARBA" id="ARBA00023002"/>
    </source>
</evidence>
<dbReference type="InterPro" id="IPR036291">
    <property type="entry name" value="NAD(P)-bd_dom_sf"/>
</dbReference>
<reference evidence="20 21" key="1">
    <citation type="submission" date="2010-08" db="EMBL/GenBank/DDBJ databases">
        <authorList>
            <person name="Harkins D.M."/>
            <person name="Madupu R."/>
            <person name="Durkin A.S."/>
            <person name="Torralba M."/>
            <person name="Methe B."/>
            <person name="Sutton G.G."/>
            <person name="Nelson K.E."/>
        </authorList>
    </citation>
    <scope>NUCLEOTIDE SEQUENCE [LARGE SCALE GENOMIC DNA]</scope>
    <source>
        <strain evidence="20 21">DSM 17678</strain>
    </source>
</reference>
<proteinExistence type="inferred from homology"/>
<comment type="similarity">
    <text evidence="4">Belongs to the homoserine dehydrogenase family.</text>
</comment>
<dbReference type="UniPathway" id="UPA00051">
    <property type="reaction ID" value="UER00465"/>
</dbReference>
<evidence type="ECO:0000256" key="17">
    <source>
        <dbReference type="PIRSR" id="PIRSR000098-2"/>
    </source>
</evidence>
<accession>E0E132</accession>
<evidence type="ECO:0000256" key="14">
    <source>
        <dbReference type="ARBA" id="ARBA00023167"/>
    </source>
</evidence>
<evidence type="ECO:0000259" key="18">
    <source>
        <dbReference type="Pfam" id="PF00742"/>
    </source>
</evidence>
<keyword evidence="10 17" id="KW-0521">NADP</keyword>
<dbReference type="Gene3D" id="3.30.70.260">
    <property type="match status" value="1"/>
</dbReference>
<feature type="binding site" evidence="17">
    <location>
        <position position="190"/>
    </location>
    <ligand>
        <name>L-homoserine</name>
        <dbReference type="ChEBI" id="CHEBI:57476"/>
    </ligand>
</feature>
<dbReference type="Gene3D" id="3.40.50.720">
    <property type="entry name" value="NAD(P)-binding Rossmann-like Domain"/>
    <property type="match status" value="1"/>
</dbReference>
<evidence type="ECO:0000256" key="7">
    <source>
        <dbReference type="ARBA" id="ARBA00022605"/>
    </source>
</evidence>
<evidence type="ECO:0000256" key="6">
    <source>
        <dbReference type="ARBA" id="ARBA00013376"/>
    </source>
</evidence>
<keyword evidence="14" id="KW-0486">Methionine biosynthesis</keyword>
<dbReference type="GO" id="GO:0009088">
    <property type="term" value="P:threonine biosynthetic process"/>
    <property type="evidence" value="ECO:0007669"/>
    <property type="project" value="UniProtKB-UniPathway"/>
</dbReference>
<evidence type="ECO:0000256" key="4">
    <source>
        <dbReference type="ARBA" id="ARBA00006753"/>
    </source>
</evidence>
<keyword evidence="11 20" id="KW-0560">Oxidoreductase</keyword>
<comment type="caution">
    <text evidence="20">The sequence shown here is derived from an EMBL/GenBank/DDBJ whole genome shotgun (WGS) entry which is preliminary data.</text>
</comment>
<dbReference type="SUPFAM" id="SSF51735">
    <property type="entry name" value="NAD(P)-binding Rossmann-fold domains"/>
    <property type="match status" value="1"/>
</dbReference>
<dbReference type="OrthoDB" id="9808167at2"/>
<dbReference type="EMBL" id="ADGQ01000002">
    <property type="protein sequence ID" value="EFM65434.1"/>
    <property type="molecule type" value="Genomic_DNA"/>
</dbReference>
<comment type="catalytic activity">
    <reaction evidence="15">
        <text>L-homoserine + NADP(+) = L-aspartate 4-semialdehyde + NADPH + H(+)</text>
        <dbReference type="Rhea" id="RHEA:15761"/>
        <dbReference type="ChEBI" id="CHEBI:15378"/>
        <dbReference type="ChEBI" id="CHEBI:57476"/>
        <dbReference type="ChEBI" id="CHEBI:57783"/>
        <dbReference type="ChEBI" id="CHEBI:58349"/>
        <dbReference type="ChEBI" id="CHEBI:537519"/>
        <dbReference type="EC" id="1.1.1.3"/>
    </reaction>
    <physiologicalReaction direction="right-to-left" evidence="15">
        <dbReference type="Rhea" id="RHEA:15763"/>
    </physiologicalReaction>
</comment>
<dbReference type="Proteomes" id="UP000003244">
    <property type="component" value="Unassembled WGS sequence"/>
</dbReference>
<dbReference type="PIRSF" id="PIRSF000098">
    <property type="entry name" value="Homoser_dehydrog"/>
    <property type="match status" value="1"/>
</dbReference>
<evidence type="ECO:0000256" key="1">
    <source>
        <dbReference type="ARBA" id="ARBA00001920"/>
    </source>
</evidence>
<evidence type="ECO:0000313" key="21">
    <source>
        <dbReference type="Proteomes" id="UP000003244"/>
    </source>
</evidence>
<evidence type="ECO:0000256" key="5">
    <source>
        <dbReference type="ARBA" id="ARBA00013213"/>
    </source>
</evidence>
<dbReference type="eggNOG" id="COG0460">
    <property type="taxonomic scope" value="Bacteria"/>
</dbReference>
<dbReference type="FunFam" id="3.40.50.720:FF:000062">
    <property type="entry name" value="Homoserine dehydrogenase"/>
    <property type="match status" value="1"/>
</dbReference>
<evidence type="ECO:0000256" key="2">
    <source>
        <dbReference type="ARBA" id="ARBA00005056"/>
    </source>
</evidence>
<keyword evidence="8" id="KW-0791">Threonine biosynthesis</keyword>
<name>E0E132_9FIRM</name>
<feature type="domain" description="Aspartate/homoserine dehydrogenase NAD-binding" evidence="19">
    <location>
        <begin position="10"/>
        <end position="129"/>
    </location>
</feature>
<evidence type="ECO:0000256" key="13">
    <source>
        <dbReference type="ARBA" id="ARBA00023053"/>
    </source>
</evidence>
<dbReference type="Gene3D" id="3.30.360.10">
    <property type="entry name" value="Dihydrodipicolinate Reductase, domain 2"/>
    <property type="match status" value="1"/>
</dbReference>
<evidence type="ECO:0000256" key="9">
    <source>
        <dbReference type="ARBA" id="ARBA00022723"/>
    </source>
</evidence>
<dbReference type="SUPFAM" id="SSF55347">
    <property type="entry name" value="Glyceraldehyde-3-phosphate dehydrogenase-like, C-terminal domain"/>
    <property type="match status" value="1"/>
</dbReference>
<dbReference type="PANTHER" id="PTHR43331">
    <property type="entry name" value="HOMOSERINE DEHYDROGENASE"/>
    <property type="match status" value="1"/>
</dbReference>
<evidence type="ECO:0000313" key="20">
    <source>
        <dbReference type="EMBL" id="EFM65434.1"/>
    </source>
</evidence>
<dbReference type="UniPathway" id="UPA00050">
    <property type="reaction ID" value="UER00063"/>
</dbReference>
<dbReference type="EC" id="1.1.1.3" evidence="5"/>
<feature type="binding site" evidence="17">
    <location>
        <position position="105"/>
    </location>
    <ligand>
        <name>NADPH</name>
        <dbReference type="ChEBI" id="CHEBI:57783"/>
    </ligand>
</feature>
<dbReference type="FunFam" id="3.30.360.10:FF:000005">
    <property type="entry name" value="Homoserine dehydrogenase"/>
    <property type="match status" value="1"/>
</dbReference>
<gene>
    <name evidence="20" type="ORF">HMPREF0634_0783</name>
</gene>
<evidence type="ECO:0000256" key="3">
    <source>
        <dbReference type="ARBA" id="ARBA00005062"/>
    </source>
</evidence>
<dbReference type="PANTHER" id="PTHR43331:SF1">
    <property type="entry name" value="HOMOSERINE DEHYDROGENASE"/>
    <property type="match status" value="1"/>
</dbReference>
<evidence type="ECO:0000256" key="8">
    <source>
        <dbReference type="ARBA" id="ARBA00022697"/>
    </source>
</evidence>
<dbReference type="Pfam" id="PF03447">
    <property type="entry name" value="NAD_binding_3"/>
    <property type="match status" value="1"/>
</dbReference>
<protein>
    <recommendedName>
        <fullName evidence="6">Homoserine dehydrogenase</fullName>
        <ecNumber evidence="5">1.1.1.3</ecNumber>
    </recommendedName>
</protein>
<organism evidence="20 21">
    <name type="scientific">Peptostreptococcus stomatis DSM 17678</name>
    <dbReference type="NCBI Taxonomy" id="596315"/>
    <lineage>
        <taxon>Bacteria</taxon>
        <taxon>Bacillati</taxon>
        <taxon>Bacillota</taxon>
        <taxon>Clostridia</taxon>
        <taxon>Peptostreptococcales</taxon>
        <taxon>Peptostreptococcaceae</taxon>
        <taxon>Peptostreptococcus</taxon>
    </lineage>
</organism>
<evidence type="ECO:0000256" key="12">
    <source>
        <dbReference type="ARBA" id="ARBA00023027"/>
    </source>
</evidence>
<dbReference type="AlphaFoldDB" id="E0E132"/>
<dbReference type="GO" id="GO:0050661">
    <property type="term" value="F:NADP binding"/>
    <property type="evidence" value="ECO:0007669"/>
    <property type="project" value="InterPro"/>
</dbReference>
<comment type="pathway">
    <text evidence="2">Amino-acid biosynthesis; L-threonine biosynthesis; L-threonine from L-aspartate: step 3/5.</text>
</comment>
<dbReference type="Pfam" id="PF00742">
    <property type="entry name" value="Homoserine_dh"/>
    <property type="match status" value="1"/>
</dbReference>
<dbReference type="STRING" id="596315.HMPREF0634_0783"/>
<dbReference type="InterPro" id="IPR001342">
    <property type="entry name" value="HDH_cat"/>
</dbReference>
<dbReference type="NCBIfam" id="NF004976">
    <property type="entry name" value="PRK06349.1"/>
    <property type="match status" value="1"/>
</dbReference>
<dbReference type="GeneID" id="84799858"/>
<sequence>MKTLQIGLFGLGTVGSSTVEILTSNRELLESQLGCTTQISKICVRDTGKTRSVDTSNSILTSRPEDILLDPKIDIVVEVMGGIEKSKEIIEAAFKNGKHVVSANKDLIALYGKELSELAKQNNCHFFFEAAVAGGIPILRTLQTSLTGNHINKISGIVNGSTNYILTRMEIESLSLESIIEDAKALGYLEADPSADLDGLDAARKCAILASLGFHNLVKSDQVYVSGIRNISLEDINQAKKLGYKIKLLAIAENKDRGIVARVHPVLIGENHPLAGVQYEFNAVYIDGDYLGQTMYYGRGAGGNPTGSAVVSDIIAIGKAILSQTKPELAYASMGNKDLIDIEDLDFAYYIRLVTDHDKLGQGGLVDLLDKKGLKIRSMDKTNRNLEISDIDKIPENTDLGQNLVNVDQFVIVTERVREKDFKKAIKDLEDISNSITVIRIEEDI</sequence>
<dbReference type="InterPro" id="IPR005106">
    <property type="entry name" value="Asp/hSer_DH_NAD-bd"/>
</dbReference>
<evidence type="ECO:0000256" key="16">
    <source>
        <dbReference type="PIRSR" id="PIRSR000098-1"/>
    </source>
</evidence>